<dbReference type="InterPro" id="IPR023167">
    <property type="entry name" value="Yap1_redox_dom_sf"/>
</dbReference>
<dbReference type="GO" id="GO:0034599">
    <property type="term" value="P:cellular response to oxidative stress"/>
    <property type="evidence" value="ECO:0007669"/>
    <property type="project" value="UniProtKB-ARBA"/>
</dbReference>
<dbReference type="SUPFAM" id="SSF57959">
    <property type="entry name" value="Leucine zipper domain"/>
    <property type="match status" value="1"/>
</dbReference>
<dbReference type="PROSITE" id="PS00036">
    <property type="entry name" value="BZIP_BASIC"/>
    <property type="match status" value="1"/>
</dbReference>
<feature type="compositionally biased region" description="Basic and acidic residues" evidence="6">
    <location>
        <begin position="452"/>
        <end position="471"/>
    </location>
</feature>
<name>A0A7H9B2Y2_ZYGMR</name>
<feature type="region of interest" description="Disordered" evidence="6">
    <location>
        <begin position="166"/>
        <end position="238"/>
    </location>
</feature>
<feature type="compositionally biased region" description="Low complexity" evidence="6">
    <location>
        <begin position="11"/>
        <end position="25"/>
    </location>
</feature>
<dbReference type="PROSITE" id="PS50217">
    <property type="entry name" value="BZIP"/>
    <property type="match status" value="1"/>
</dbReference>
<feature type="compositionally biased region" description="Basic and acidic residues" evidence="6">
    <location>
        <begin position="353"/>
        <end position="377"/>
    </location>
</feature>
<evidence type="ECO:0000256" key="2">
    <source>
        <dbReference type="ARBA" id="ARBA00004496"/>
    </source>
</evidence>
<dbReference type="CDD" id="cd14688">
    <property type="entry name" value="bZIP_YAP"/>
    <property type="match status" value="1"/>
</dbReference>
<dbReference type="SUPFAM" id="SSF111430">
    <property type="entry name" value="YAP1 redox domain"/>
    <property type="match status" value="1"/>
</dbReference>
<protein>
    <recommendedName>
        <fullName evidence="7">BZIP domain-containing protein</fullName>
    </recommendedName>
</protein>
<feature type="region of interest" description="Disordered" evidence="6">
    <location>
        <begin position="1"/>
        <end position="82"/>
    </location>
</feature>
<sequence length="612" mass="67556">MSTTTAKRPLDLGSASADSSESAGSNEHESHEYLEQENESEEPRRKGGNPGRKLLDDEAKNKRTAQNRAAQRAFRERKERKMKELEDKVHSLEQVNQQSAVETEFLRSQLMTLMGELKRYRPVSTNDSQVLAYLSKNDGSRLQGLKDEDGNVNKKMDFTFAFPWKDKSDRSESRSRDQVPSPGSSSSNSASQTLSKRKMSETTPDTLTNSIGANNNNSNYSHINNSVNNNNTPSSTTTTSGWMDNVFYSDDAQRLPSFPNNAGTATPGTTLSVTDPLGQDSVLFSNHFNFEDEFDEQVSKFCSKMNEACGTKECPIPKQAPKASPMVLSNTWDANISPGDDVSGAGSGVGISHENESSNDDNVKNNDSKSTDNRYKLPQDSFDLGSEGNVSKYNAPANASSAPSAPSALSAPSAPSLSTSISSSSISNERPLNILNNDSINNFIIGNDNESVERRTSNNEQRQQHQQEQQHKQKNGIFPFLDTSLAFPNESEQNLIFRDNQDSSLLAELLEETAENNDFETNLINEEPIEFPFKQNANDVDNVVPARDGKLLKCSEVWDRITSHPKYASIDIDVLCVELMAKAKCSERGVVVQAEHVQKALDKQAAVDKDFF</sequence>
<dbReference type="SMART" id="SM00338">
    <property type="entry name" value="BRLZ"/>
    <property type="match status" value="1"/>
</dbReference>
<dbReference type="RefSeq" id="XP_037144513.1">
    <property type="nucleotide sequence ID" value="XM_037288618.1"/>
</dbReference>
<keyword evidence="3" id="KW-0805">Transcription regulation</keyword>
<dbReference type="InterPro" id="IPR004827">
    <property type="entry name" value="bZIP"/>
</dbReference>
<gene>
    <name evidence="8" type="ORF">HG535_0D04950</name>
</gene>
<dbReference type="PANTHER" id="PTHR40621:SF6">
    <property type="entry name" value="AP-1-LIKE TRANSCRIPTION FACTOR YAP1-RELATED"/>
    <property type="match status" value="1"/>
</dbReference>
<dbReference type="PANTHER" id="PTHR40621">
    <property type="entry name" value="TRANSCRIPTION FACTOR KAPC-RELATED"/>
    <property type="match status" value="1"/>
</dbReference>
<evidence type="ECO:0000313" key="9">
    <source>
        <dbReference type="Proteomes" id="UP000509704"/>
    </source>
</evidence>
<dbReference type="FunFam" id="1.20.5.170:FF:000067">
    <property type="entry name" value="BZIP transcription factor"/>
    <property type="match status" value="1"/>
</dbReference>
<feature type="region of interest" description="Disordered" evidence="6">
    <location>
        <begin position="330"/>
        <end position="433"/>
    </location>
</feature>
<dbReference type="InterPro" id="IPR013910">
    <property type="entry name" value="TF_PAP1"/>
</dbReference>
<evidence type="ECO:0000256" key="3">
    <source>
        <dbReference type="ARBA" id="ARBA00023015"/>
    </source>
</evidence>
<dbReference type="Pfam" id="PF08601">
    <property type="entry name" value="PAP1"/>
    <property type="match status" value="1"/>
</dbReference>
<dbReference type="KEGG" id="zmk:HG535_0D04950"/>
<dbReference type="GO" id="GO:0090575">
    <property type="term" value="C:RNA polymerase II transcription regulator complex"/>
    <property type="evidence" value="ECO:0007669"/>
    <property type="project" value="TreeGrafter"/>
</dbReference>
<evidence type="ECO:0000313" key="8">
    <source>
        <dbReference type="EMBL" id="QLG72786.1"/>
    </source>
</evidence>
<feature type="compositionally biased region" description="Low complexity" evidence="6">
    <location>
        <begin position="206"/>
        <end position="238"/>
    </location>
</feature>
<dbReference type="Gene3D" id="1.20.5.170">
    <property type="match status" value="1"/>
</dbReference>
<evidence type="ECO:0000256" key="4">
    <source>
        <dbReference type="ARBA" id="ARBA00023163"/>
    </source>
</evidence>
<feature type="compositionally biased region" description="Basic and acidic residues" evidence="6">
    <location>
        <begin position="166"/>
        <end position="177"/>
    </location>
</feature>
<accession>A0A7H9B2Y2</accession>
<keyword evidence="9" id="KW-1185">Reference proteome</keyword>
<dbReference type="GO" id="GO:0005737">
    <property type="term" value="C:cytoplasm"/>
    <property type="evidence" value="ECO:0007669"/>
    <property type="project" value="UniProtKB-SubCell"/>
</dbReference>
<organism evidence="8 9">
    <name type="scientific">Zygotorulaspora mrakii</name>
    <name type="common">Zygosaccharomyces mrakii</name>
    <dbReference type="NCBI Taxonomy" id="42260"/>
    <lineage>
        <taxon>Eukaryota</taxon>
        <taxon>Fungi</taxon>
        <taxon>Dikarya</taxon>
        <taxon>Ascomycota</taxon>
        <taxon>Saccharomycotina</taxon>
        <taxon>Saccharomycetes</taxon>
        <taxon>Saccharomycetales</taxon>
        <taxon>Saccharomycetaceae</taxon>
        <taxon>Zygotorulaspora</taxon>
    </lineage>
</organism>
<dbReference type="Pfam" id="PF00170">
    <property type="entry name" value="bZIP_1"/>
    <property type="match status" value="1"/>
</dbReference>
<reference evidence="8 9" key="1">
    <citation type="submission" date="2020-07" db="EMBL/GenBank/DDBJ databases">
        <title>The yeast mating-type switching endonuclease HO is a domesticated member of an unorthodox homing genetic element family.</title>
        <authorList>
            <person name="Coughlan A.Y."/>
            <person name="Lombardi L."/>
            <person name="Braun-Galleani S."/>
            <person name="Martos A.R."/>
            <person name="Galeote V."/>
            <person name="Bigey F."/>
            <person name="Dequin S."/>
            <person name="Byrne K.P."/>
            <person name="Wolfe K.H."/>
        </authorList>
    </citation>
    <scope>NUCLEOTIDE SEQUENCE [LARGE SCALE GENOMIC DNA]</scope>
    <source>
        <strain evidence="8 9">NRRL Y-6702</strain>
    </source>
</reference>
<dbReference type="GO" id="GO:0000976">
    <property type="term" value="F:transcription cis-regulatory region binding"/>
    <property type="evidence" value="ECO:0007669"/>
    <property type="project" value="InterPro"/>
</dbReference>
<dbReference type="EMBL" id="CP058607">
    <property type="protein sequence ID" value="QLG72786.1"/>
    <property type="molecule type" value="Genomic_DNA"/>
</dbReference>
<keyword evidence="4" id="KW-0804">Transcription</keyword>
<feature type="compositionally biased region" description="Basic and acidic residues" evidence="6">
    <location>
        <begin position="73"/>
        <end position="82"/>
    </location>
</feature>
<dbReference type="OrthoDB" id="5380163at2759"/>
<comment type="subcellular location">
    <subcellularLocation>
        <location evidence="2">Cytoplasm</location>
    </subcellularLocation>
    <subcellularLocation>
        <location evidence="1">Nucleus</location>
    </subcellularLocation>
</comment>
<proteinExistence type="predicted"/>
<dbReference type="GeneID" id="59236509"/>
<evidence type="ECO:0000259" key="7">
    <source>
        <dbReference type="PROSITE" id="PS50217"/>
    </source>
</evidence>
<keyword evidence="5" id="KW-0539">Nucleus</keyword>
<feature type="compositionally biased region" description="Low complexity" evidence="6">
    <location>
        <begin position="394"/>
        <end position="427"/>
    </location>
</feature>
<dbReference type="InterPro" id="IPR050936">
    <property type="entry name" value="AP-1-like"/>
</dbReference>
<dbReference type="AlphaFoldDB" id="A0A7H9B2Y2"/>
<feature type="compositionally biased region" description="Low complexity" evidence="6">
    <location>
        <begin position="181"/>
        <end position="194"/>
    </location>
</feature>
<evidence type="ECO:0000256" key="1">
    <source>
        <dbReference type="ARBA" id="ARBA00004123"/>
    </source>
</evidence>
<evidence type="ECO:0000256" key="5">
    <source>
        <dbReference type="ARBA" id="ARBA00023242"/>
    </source>
</evidence>
<dbReference type="Proteomes" id="UP000509704">
    <property type="component" value="Chromosome 4"/>
</dbReference>
<feature type="region of interest" description="Disordered" evidence="6">
    <location>
        <begin position="452"/>
        <end position="475"/>
    </location>
</feature>
<dbReference type="InterPro" id="IPR046347">
    <property type="entry name" value="bZIP_sf"/>
</dbReference>
<feature type="domain" description="BZIP" evidence="7">
    <location>
        <begin position="57"/>
        <end position="120"/>
    </location>
</feature>
<dbReference type="Gene3D" id="1.10.238.100">
    <property type="entry name" value="YAP1 redox domain. Chain B"/>
    <property type="match status" value="1"/>
</dbReference>
<evidence type="ECO:0000256" key="6">
    <source>
        <dbReference type="SAM" id="MobiDB-lite"/>
    </source>
</evidence>
<dbReference type="GO" id="GO:0001228">
    <property type="term" value="F:DNA-binding transcription activator activity, RNA polymerase II-specific"/>
    <property type="evidence" value="ECO:0007669"/>
    <property type="project" value="TreeGrafter"/>
</dbReference>